<dbReference type="GO" id="GO:0050661">
    <property type="term" value="F:NADP binding"/>
    <property type="evidence" value="ECO:0007669"/>
    <property type="project" value="InterPro"/>
</dbReference>
<dbReference type="GO" id="GO:0004499">
    <property type="term" value="F:N,N-dimethylaniline monooxygenase activity"/>
    <property type="evidence" value="ECO:0007669"/>
    <property type="project" value="InterPro"/>
</dbReference>
<organism evidence="6 7">
    <name type="scientific">[Torrubiella] hemipterigena</name>
    <dbReference type="NCBI Taxonomy" id="1531966"/>
    <lineage>
        <taxon>Eukaryota</taxon>
        <taxon>Fungi</taxon>
        <taxon>Dikarya</taxon>
        <taxon>Ascomycota</taxon>
        <taxon>Pezizomycotina</taxon>
        <taxon>Sordariomycetes</taxon>
        <taxon>Hypocreomycetidae</taxon>
        <taxon>Hypocreales</taxon>
        <taxon>Clavicipitaceae</taxon>
        <taxon>Clavicipitaceae incertae sedis</taxon>
        <taxon>'Torrubiella' clade</taxon>
    </lineage>
</organism>
<dbReference type="PANTHER" id="PTHR23023">
    <property type="entry name" value="DIMETHYLANILINE MONOOXYGENASE"/>
    <property type="match status" value="1"/>
</dbReference>
<dbReference type="GO" id="GO:0050660">
    <property type="term" value="F:flavin adenine dinucleotide binding"/>
    <property type="evidence" value="ECO:0007669"/>
    <property type="project" value="InterPro"/>
</dbReference>
<keyword evidence="2" id="KW-0285">Flavoprotein</keyword>
<evidence type="ECO:0000256" key="5">
    <source>
        <dbReference type="ARBA" id="ARBA00023002"/>
    </source>
</evidence>
<dbReference type="Gene3D" id="3.50.50.60">
    <property type="entry name" value="FAD/NAD(P)-binding domain"/>
    <property type="match status" value="1"/>
</dbReference>
<proteinExistence type="inferred from homology"/>
<dbReference type="AlphaFoldDB" id="A0A0A1TEP6"/>
<dbReference type="SUPFAM" id="SSF51905">
    <property type="entry name" value="FAD/NAD(P)-binding domain"/>
    <property type="match status" value="2"/>
</dbReference>
<dbReference type="HOGENOM" id="CLU_006909_8_1_1"/>
<accession>A0A0A1TEP6</accession>
<gene>
    <name evidence="6" type="ORF">VHEMI04733</name>
</gene>
<name>A0A0A1TEP6_9HYPO</name>
<dbReference type="InterPro" id="IPR036188">
    <property type="entry name" value="FAD/NAD-bd_sf"/>
</dbReference>
<dbReference type="InterPro" id="IPR020946">
    <property type="entry name" value="Flavin_mOase-like"/>
</dbReference>
<keyword evidence="7" id="KW-1185">Reference proteome</keyword>
<dbReference type="PRINTS" id="PR00370">
    <property type="entry name" value="FMOXYGENASE"/>
</dbReference>
<keyword evidence="4" id="KW-0521">NADP</keyword>
<dbReference type="PIRSF" id="PIRSF000332">
    <property type="entry name" value="FMO"/>
    <property type="match status" value="1"/>
</dbReference>
<dbReference type="STRING" id="1531966.A0A0A1TEP6"/>
<dbReference type="Pfam" id="PF00743">
    <property type="entry name" value="FMO-like"/>
    <property type="match status" value="1"/>
</dbReference>
<evidence type="ECO:0000256" key="2">
    <source>
        <dbReference type="ARBA" id="ARBA00022630"/>
    </source>
</evidence>
<evidence type="ECO:0000256" key="3">
    <source>
        <dbReference type="ARBA" id="ARBA00022827"/>
    </source>
</evidence>
<dbReference type="Proteomes" id="UP000039046">
    <property type="component" value="Unassembled WGS sequence"/>
</dbReference>
<evidence type="ECO:0000256" key="1">
    <source>
        <dbReference type="ARBA" id="ARBA00009183"/>
    </source>
</evidence>
<keyword evidence="3" id="KW-0274">FAD</keyword>
<evidence type="ECO:0008006" key="8">
    <source>
        <dbReference type="Google" id="ProtNLM"/>
    </source>
</evidence>
<dbReference type="EMBL" id="CDHN01000002">
    <property type="protein sequence ID" value="CEJ88487.1"/>
    <property type="molecule type" value="Genomic_DNA"/>
</dbReference>
<dbReference type="OrthoDB" id="66881at2759"/>
<evidence type="ECO:0000313" key="6">
    <source>
        <dbReference type="EMBL" id="CEJ88487.1"/>
    </source>
</evidence>
<reference evidence="6 7" key="1">
    <citation type="journal article" date="2015" name="Genome Announc.">
        <title>Draft Genome Sequence and Gene Annotation of the Entomopathogenic Fungus Verticillium hemipterigenum.</title>
        <authorList>
            <person name="Horn F."/>
            <person name="Habel A."/>
            <person name="Scharf D.H."/>
            <person name="Dworschak J."/>
            <person name="Brakhage A.A."/>
            <person name="Guthke R."/>
            <person name="Hertweck C."/>
            <person name="Linde J."/>
        </authorList>
    </citation>
    <scope>NUCLEOTIDE SEQUENCE [LARGE SCALE GENOMIC DNA]</scope>
</reference>
<sequence length="519" mass="57457">MRGIGQDVAVVGLGVLGLVTVKNLAEEGFNVTGFDRNGYVGGLWHFSPGDQVSILPTTVVNISKERVCYTDFPFPKETPSYCSAVQVEQYMEDYADHFNLRPRLRLNTTVTKVRRDEKANKWILDIEGSDPQIFDRVVMATGIQGTPHIPKIPGMELFAGNNVHSRAFKDPAAFKGKRVVVVGLANTGADTIDALCPHAKEVYISHGHGSIVFPRIGANGKPFDHSFSSRKLATSGFLAANFPKLHEFLMNSMLKKMQGEFFQMKPEWRLSPAPSIVHAIPVVSDNLVQNFTDGKVTSIPRISKVLGPTTLELEDGSKVEADSIVWCTGYQSDFRLIDALADPTRNTTPRWAAAKGSKGKPLPRLYQNVISEDYPDSLAFMGGVAFLTGVFSLYDLASMAVAQIWKGSSTLPSKQEMNHAIDKHHEHMCTIAEQGPVIPGWVEGSQWLDWANRMAGTGVAEHLGWGAEGWKFWMNDRELCSLLMDGLLSPHMYRLFDGKRKKWDGARAEIYRVNGKSTN</sequence>
<protein>
    <recommendedName>
        <fullName evidence="8">Dimethylaniline monooxygenase 2</fullName>
    </recommendedName>
</protein>
<evidence type="ECO:0000256" key="4">
    <source>
        <dbReference type="ARBA" id="ARBA00022857"/>
    </source>
</evidence>
<dbReference type="InterPro" id="IPR000960">
    <property type="entry name" value="Flavin_mOase"/>
</dbReference>
<comment type="similarity">
    <text evidence="1">Belongs to the FMO family.</text>
</comment>
<evidence type="ECO:0000313" key="7">
    <source>
        <dbReference type="Proteomes" id="UP000039046"/>
    </source>
</evidence>
<keyword evidence="5" id="KW-0560">Oxidoreductase</keyword>
<dbReference type="InterPro" id="IPR050346">
    <property type="entry name" value="FMO-like"/>
</dbReference>